<feature type="region of interest" description="Disordered" evidence="1">
    <location>
        <begin position="429"/>
        <end position="472"/>
    </location>
</feature>
<feature type="region of interest" description="Disordered" evidence="1">
    <location>
        <begin position="507"/>
        <end position="526"/>
    </location>
</feature>
<protein>
    <submittedName>
        <fullName evidence="3">Uncharacterized protein</fullName>
    </submittedName>
</protein>
<feature type="transmembrane region" description="Helical" evidence="2">
    <location>
        <begin position="126"/>
        <end position="147"/>
    </location>
</feature>
<dbReference type="AlphaFoldDB" id="A0A0A1V4H5"/>
<feature type="region of interest" description="Disordered" evidence="1">
    <location>
        <begin position="324"/>
        <end position="384"/>
    </location>
</feature>
<name>A0A0A1V4H5_9HYPO</name>
<dbReference type="EMBL" id="JELW01000002">
    <property type="protein sequence ID" value="EXV04755.1"/>
    <property type="molecule type" value="Genomic_DNA"/>
</dbReference>
<feature type="transmembrane region" description="Helical" evidence="2">
    <location>
        <begin position="159"/>
        <end position="182"/>
    </location>
</feature>
<reference evidence="3 4" key="1">
    <citation type="submission" date="2014-02" db="EMBL/GenBank/DDBJ databases">
        <title>The genome sequence of the entomopathogenic fungus Metarhizium robertsii ARSEF 2575.</title>
        <authorList>
            <person name="Giuliano Garisto Donzelli B."/>
            <person name="Roe B.A."/>
            <person name="Macmil S.L."/>
            <person name="Krasnoff S.B."/>
            <person name="Gibson D.M."/>
        </authorList>
    </citation>
    <scope>NUCLEOTIDE SEQUENCE [LARGE SCALE GENOMIC DNA]</scope>
    <source>
        <strain evidence="3 4">ARSEF 2575</strain>
    </source>
</reference>
<gene>
    <name evidence="3" type="ORF">X797_002437</name>
</gene>
<feature type="compositionally biased region" description="Basic and acidic residues" evidence="1">
    <location>
        <begin position="510"/>
        <end position="526"/>
    </location>
</feature>
<evidence type="ECO:0000256" key="2">
    <source>
        <dbReference type="SAM" id="Phobius"/>
    </source>
</evidence>
<feature type="compositionally biased region" description="Polar residues" evidence="1">
    <location>
        <begin position="327"/>
        <end position="343"/>
    </location>
</feature>
<evidence type="ECO:0000313" key="3">
    <source>
        <dbReference type="EMBL" id="EXV04755.1"/>
    </source>
</evidence>
<dbReference type="HOGENOM" id="CLU_018980_1_0_1"/>
<proteinExistence type="predicted"/>
<accession>A0A0A1V4H5</accession>
<sequence length="590" mass="65253">MGGSQPFMYNAAWRNDARFPATTFDPKAVTRASWEPKPRKPPPTGPLISFDRHPEYSLVTLLIHASAHMVVSHRNNPYLPLGQRMKKWIKGLRNVQFLIRVLEINAAIGSLVLLILITNIDEATGWIMRISPGVAIAQCSYAIYHLSRNASGRTPGSSAAYHVFAATSDLVFISLYAFGAFSTHKNAQTWATRLSDQEIMKYFVPAVYYMTIGAGGLHFISLLISLWLGMMFRRISLMPPDMNPLEDHLTARPFHKRSKSSITTGSSLEGGNRLSTTISLPDGAASESCGNQRPAAVPFLHTRAGSSYSISSRGSQADLPNRMYQLAPSNHPRNSPYSSSEKQCSAPRPSQLGRYSSIPAPDAQSLRMGSASSNQNKGRRGKSTESWMLTDFFIPRTDQRNCSGTIVPTSSRAVRDGKSYAALVPAFHEADSAESDHDDKNDVTYNSPEPLVSPETHPNPLASHPTALHKSNNFMATRSNQDRDNYPREDFTLLSELSSNLRKVNNSQDITDREPEVGRPWKRQRDSSIQLDDGFYSKPYGQLRSSTPPIFIGSDRKLSSGVDYGLRYSGGMSGRRNVSGKVTEEGRGFR</sequence>
<feature type="region of interest" description="Disordered" evidence="1">
    <location>
        <begin position="248"/>
        <end position="291"/>
    </location>
</feature>
<feature type="compositionally biased region" description="Polar residues" evidence="1">
    <location>
        <begin position="260"/>
        <end position="279"/>
    </location>
</feature>
<feature type="region of interest" description="Disordered" evidence="1">
    <location>
        <begin position="570"/>
        <end position="590"/>
    </location>
</feature>
<keyword evidence="2" id="KW-0472">Membrane</keyword>
<keyword evidence="2" id="KW-1133">Transmembrane helix</keyword>
<organism evidence="3 4">
    <name type="scientific">Metarhizium robertsii</name>
    <dbReference type="NCBI Taxonomy" id="568076"/>
    <lineage>
        <taxon>Eukaryota</taxon>
        <taxon>Fungi</taxon>
        <taxon>Dikarya</taxon>
        <taxon>Ascomycota</taxon>
        <taxon>Pezizomycotina</taxon>
        <taxon>Sordariomycetes</taxon>
        <taxon>Hypocreomycetidae</taxon>
        <taxon>Hypocreales</taxon>
        <taxon>Clavicipitaceae</taxon>
        <taxon>Metarhizium</taxon>
    </lineage>
</organism>
<evidence type="ECO:0000256" key="1">
    <source>
        <dbReference type="SAM" id="MobiDB-lite"/>
    </source>
</evidence>
<dbReference type="OrthoDB" id="5404940at2759"/>
<keyword evidence="2" id="KW-0812">Transmembrane</keyword>
<comment type="caution">
    <text evidence="3">The sequence shown here is derived from an EMBL/GenBank/DDBJ whole genome shotgun (WGS) entry which is preliminary data.</text>
</comment>
<dbReference type="Proteomes" id="UP000030151">
    <property type="component" value="Unassembled WGS sequence"/>
</dbReference>
<feature type="compositionally biased region" description="Basic and acidic residues" evidence="1">
    <location>
        <begin position="429"/>
        <end position="442"/>
    </location>
</feature>
<feature type="transmembrane region" description="Helical" evidence="2">
    <location>
        <begin position="202"/>
        <end position="228"/>
    </location>
</feature>
<feature type="transmembrane region" description="Helical" evidence="2">
    <location>
        <begin position="97"/>
        <end position="120"/>
    </location>
</feature>
<evidence type="ECO:0000313" key="4">
    <source>
        <dbReference type="Proteomes" id="UP000030151"/>
    </source>
</evidence>